<keyword evidence="11" id="KW-1133">Transmembrane helix</keyword>
<dbReference type="CDD" id="cd09857">
    <property type="entry name" value="PIN_EXO1"/>
    <property type="match status" value="1"/>
</dbReference>
<feature type="compositionally biased region" description="Low complexity" evidence="10">
    <location>
        <begin position="599"/>
        <end position="608"/>
    </location>
</feature>
<feature type="region of interest" description="Disordered" evidence="10">
    <location>
        <begin position="469"/>
        <end position="651"/>
    </location>
</feature>
<evidence type="ECO:0000256" key="10">
    <source>
        <dbReference type="SAM" id="MobiDB-lite"/>
    </source>
</evidence>
<keyword evidence="11" id="KW-0812">Transmembrane</keyword>
<feature type="compositionally biased region" description="Basic and acidic residues" evidence="10">
    <location>
        <begin position="346"/>
        <end position="356"/>
    </location>
</feature>
<dbReference type="Proteomes" id="UP001215151">
    <property type="component" value="Unassembled WGS sequence"/>
</dbReference>
<dbReference type="GO" id="GO:0006281">
    <property type="term" value="P:DNA repair"/>
    <property type="evidence" value="ECO:0007669"/>
    <property type="project" value="UniProtKB-KW"/>
</dbReference>
<evidence type="ECO:0000256" key="6">
    <source>
        <dbReference type="ARBA" id="ARBA00022801"/>
    </source>
</evidence>
<dbReference type="GO" id="GO:0017108">
    <property type="term" value="F:5'-flap endonuclease activity"/>
    <property type="evidence" value="ECO:0007669"/>
    <property type="project" value="TreeGrafter"/>
</dbReference>
<dbReference type="InterPro" id="IPR019974">
    <property type="entry name" value="XPG_CS"/>
</dbReference>
<dbReference type="SMART" id="SM00279">
    <property type="entry name" value="HhH2"/>
    <property type="match status" value="1"/>
</dbReference>
<dbReference type="AlphaFoldDB" id="A0AAD7TPM1"/>
<keyword evidence="4" id="KW-0479">Metal-binding</keyword>
<dbReference type="SUPFAM" id="SSF47807">
    <property type="entry name" value="5' to 3' exonuclease, C-terminal subdomain"/>
    <property type="match status" value="1"/>
</dbReference>
<sequence length="1109" mass="118838">MHRVRLLRHHGIQPYLVFDGGPLPAKQGTESERKQRREENLSRANALAAQGKHSQAREYYVKCVDVTPQMAYQLIKVRNVLSVWAGTLLLLLSGITFARIVRGAGQRASNNAEDVLRAEGVPYVVAPYEADAQLAYLERIGLVDGIITEDSDLLVFGCKTVLYKLDTAASTVTCISRADFASVASTSVGGLSLVGWSDAQFRSMAILSGCDYLPSIPGIGLKTAWTLLRKHKTVENMISALRLEGKKKIPKDYLDAFRLAEKVFLYQRVYDPTQERLVHLTPLPDGEPWDAEKEAYVGGHIEPSLAKRVAQGDACPITLLPMEDINPSFVPRALKAIPMNALGVTRPDKGKSRAKDPAPTPGKPSPAGPLLKFFSPQVVREAARSTGPGSRPASLGSVSGCVRASPKAPSAGPSAMVVGKKSGKRTLAEVMQEEIAAKRKKHDEDGAAAATAVQDAAGRAAAAPAPALSGAVPMRTPTTSKFFHPGQRSVSDPRGARGWTRASGAAATHPLAGSTSSSASASMASPGAGPSGLSQCERASERVHMHRAAAQAHGKENIPCDDGDDDADVLMHEPDAVEQEDGYLSPSPSLAQWDSPDISSPVRPGPSAGRRRPPNWDDDDDNNADIDNDDFFDADVLSSPPMHRHARHSASASVTVERTITRALPLVPLRAPRFGRGGSTHTIVRTATSSRTTSNDSFDPPRSRGPSGRQAREGREDTDRNGPDLRDTFDDWDEVTSGGEDEEWFAAREDSFHSTASSTPGPVTPSEPEDAGADEDGDVKMMRAPSRCAADEGSSEELEEEFAEGMHWVRDPGDLSDAIDLSDGDNDEREEVAARNASAKVAHGWWAKWARSGTPGNGLRSNAVGGASVSARGGSSDRSINPLISHTFLSRLFSPFAIHGCVLRFTVYGFVGFAPLGTRFLTELPVWDFVVLQVHEHASLRRRETTITPDGRQRPLGRTTAPPGWGPRSAPPLAKRTGSSAHEGEDLRTTGRTRLTFTAFADVVVTDATPSKAGRGGSSLKGPTHTAQAQSKSLPSTSSTITTPTVERPRPGQHQPSVTAVRRRSERREEADLELEAESTAAAAAGTSVSSRNRSSGVLEQYRWTPACR</sequence>
<dbReference type="Pfam" id="PF00867">
    <property type="entry name" value="XPG_I"/>
    <property type="match status" value="1"/>
</dbReference>
<feature type="compositionally biased region" description="Acidic residues" evidence="10">
    <location>
        <begin position="559"/>
        <end position="568"/>
    </location>
</feature>
<comment type="caution">
    <text evidence="13">The sequence shown here is derived from an EMBL/GenBank/DDBJ whole genome shotgun (WGS) entry which is preliminary data.</text>
</comment>
<dbReference type="PANTHER" id="PTHR11081:SF65">
    <property type="entry name" value="DNA DAMAGE-INDUCIBLE PROTEIN DIN7-RELATED"/>
    <property type="match status" value="1"/>
</dbReference>
<keyword evidence="8" id="KW-0234">DNA repair</keyword>
<dbReference type="SUPFAM" id="SSF88723">
    <property type="entry name" value="PIN domain-like"/>
    <property type="match status" value="2"/>
</dbReference>
<dbReference type="PRINTS" id="PR00853">
    <property type="entry name" value="XPGRADSUPER"/>
</dbReference>
<feature type="compositionally biased region" description="Basic and acidic residues" evidence="10">
    <location>
        <begin position="29"/>
        <end position="41"/>
    </location>
</feature>
<feature type="compositionally biased region" description="Polar residues" evidence="10">
    <location>
        <begin position="679"/>
        <end position="697"/>
    </location>
</feature>
<dbReference type="InterPro" id="IPR006086">
    <property type="entry name" value="XPG-I_dom"/>
</dbReference>
<feature type="compositionally biased region" description="Acidic residues" evidence="10">
    <location>
        <begin position="767"/>
        <end position="777"/>
    </location>
</feature>
<evidence type="ECO:0000313" key="13">
    <source>
        <dbReference type="EMBL" id="KAJ8473661.1"/>
    </source>
</evidence>
<feature type="region of interest" description="Disordered" evidence="10">
    <location>
        <begin position="1009"/>
        <end position="1109"/>
    </location>
</feature>
<feature type="region of interest" description="Disordered" evidence="10">
    <location>
        <begin position="751"/>
        <end position="777"/>
    </location>
</feature>
<feature type="compositionally biased region" description="Acidic residues" evidence="10">
    <location>
        <begin position="616"/>
        <end position="633"/>
    </location>
</feature>
<comment type="cofactor">
    <cofactor evidence="1">
        <name>Mg(2+)</name>
        <dbReference type="ChEBI" id="CHEBI:18420"/>
    </cofactor>
</comment>
<evidence type="ECO:0000256" key="5">
    <source>
        <dbReference type="ARBA" id="ARBA00022763"/>
    </source>
</evidence>
<feature type="compositionally biased region" description="Low complexity" evidence="10">
    <location>
        <begin position="404"/>
        <end position="415"/>
    </location>
</feature>
<evidence type="ECO:0000256" key="1">
    <source>
        <dbReference type="ARBA" id="ARBA00001946"/>
    </source>
</evidence>
<dbReference type="InterPro" id="IPR006085">
    <property type="entry name" value="XPG_DNA_repair_N"/>
</dbReference>
<evidence type="ECO:0000256" key="8">
    <source>
        <dbReference type="ARBA" id="ARBA00023204"/>
    </source>
</evidence>
<feature type="transmembrane region" description="Helical" evidence="11">
    <location>
        <begin position="80"/>
        <end position="101"/>
    </location>
</feature>
<dbReference type="FunFam" id="1.10.150.20:FF:000011">
    <property type="entry name" value="exonuclease 1"/>
    <property type="match status" value="1"/>
</dbReference>
<keyword evidence="5" id="KW-0227">DNA damage</keyword>
<evidence type="ECO:0000256" key="4">
    <source>
        <dbReference type="ARBA" id="ARBA00022723"/>
    </source>
</evidence>
<dbReference type="InterPro" id="IPR044752">
    <property type="entry name" value="PIN-like_EXO1"/>
</dbReference>
<dbReference type="PANTHER" id="PTHR11081">
    <property type="entry name" value="FLAP ENDONUCLEASE FAMILY MEMBER"/>
    <property type="match status" value="1"/>
</dbReference>
<dbReference type="GO" id="GO:0046872">
    <property type="term" value="F:metal ion binding"/>
    <property type="evidence" value="ECO:0007669"/>
    <property type="project" value="UniProtKB-KW"/>
</dbReference>
<dbReference type="Gene3D" id="3.40.50.1010">
    <property type="entry name" value="5'-nuclease"/>
    <property type="match status" value="1"/>
</dbReference>
<feature type="region of interest" description="Disordered" evidence="10">
    <location>
        <begin position="19"/>
        <end position="49"/>
    </location>
</feature>
<keyword evidence="3" id="KW-0540">Nuclease</keyword>
<gene>
    <name evidence="13" type="ORF">ONZ51_g7746</name>
</gene>
<name>A0AAD7TPM1_9APHY</name>
<feature type="region of interest" description="Disordered" evidence="10">
    <location>
        <begin position="943"/>
        <end position="992"/>
    </location>
</feature>
<dbReference type="GO" id="GO:0003677">
    <property type="term" value="F:DNA binding"/>
    <property type="evidence" value="ECO:0007669"/>
    <property type="project" value="InterPro"/>
</dbReference>
<dbReference type="GO" id="GO:0005634">
    <property type="term" value="C:nucleus"/>
    <property type="evidence" value="ECO:0007669"/>
    <property type="project" value="UniProtKB-SubCell"/>
</dbReference>
<reference evidence="13" key="1">
    <citation type="submission" date="2022-11" db="EMBL/GenBank/DDBJ databases">
        <title>Genome Sequence of Cubamyces cubensis.</title>
        <authorList>
            <person name="Buettner E."/>
        </authorList>
    </citation>
    <scope>NUCLEOTIDE SEQUENCE</scope>
    <source>
        <strain evidence="13">MPL-01</strain>
    </source>
</reference>
<proteinExistence type="predicted"/>
<evidence type="ECO:0000256" key="2">
    <source>
        <dbReference type="ARBA" id="ARBA00004123"/>
    </source>
</evidence>
<feature type="compositionally biased region" description="Low complexity" evidence="10">
    <location>
        <begin position="1078"/>
        <end position="1092"/>
    </location>
</feature>
<keyword evidence="9" id="KW-0539">Nucleus</keyword>
<dbReference type="CDD" id="cd09901">
    <property type="entry name" value="H3TH_FEN1-like"/>
    <property type="match status" value="1"/>
</dbReference>
<feature type="compositionally biased region" description="Pro residues" evidence="10">
    <location>
        <begin position="358"/>
        <end position="367"/>
    </location>
</feature>
<feature type="compositionally biased region" description="Low complexity" evidence="10">
    <location>
        <begin position="510"/>
        <end position="534"/>
    </location>
</feature>
<dbReference type="InterPro" id="IPR008918">
    <property type="entry name" value="HhH2"/>
</dbReference>
<evidence type="ECO:0000313" key="14">
    <source>
        <dbReference type="Proteomes" id="UP001215151"/>
    </source>
</evidence>
<dbReference type="SMART" id="SM00484">
    <property type="entry name" value="XPGI"/>
    <property type="match status" value="1"/>
</dbReference>
<comment type="subcellular location">
    <subcellularLocation>
        <location evidence="2">Nucleus</location>
    </subcellularLocation>
</comment>
<accession>A0AAD7TPM1</accession>
<evidence type="ECO:0000256" key="11">
    <source>
        <dbReference type="SAM" id="Phobius"/>
    </source>
</evidence>
<evidence type="ECO:0000259" key="12">
    <source>
        <dbReference type="SMART" id="SM00484"/>
    </source>
</evidence>
<dbReference type="PROSITE" id="PS00842">
    <property type="entry name" value="XPG_2"/>
    <property type="match status" value="1"/>
</dbReference>
<dbReference type="InterPro" id="IPR036279">
    <property type="entry name" value="5-3_exonuclease_C_sf"/>
</dbReference>
<dbReference type="EMBL" id="JAPEVG010000214">
    <property type="protein sequence ID" value="KAJ8473661.1"/>
    <property type="molecule type" value="Genomic_DNA"/>
</dbReference>
<keyword evidence="6" id="KW-0378">Hydrolase</keyword>
<evidence type="ECO:0000256" key="9">
    <source>
        <dbReference type="ARBA" id="ARBA00023242"/>
    </source>
</evidence>
<keyword evidence="11" id="KW-0472">Membrane</keyword>
<keyword evidence="7" id="KW-0460">Magnesium</keyword>
<feature type="region of interest" description="Disordered" evidence="10">
    <location>
        <begin position="671"/>
        <end position="738"/>
    </location>
</feature>
<dbReference type="InterPro" id="IPR029060">
    <property type="entry name" value="PIN-like_dom_sf"/>
</dbReference>
<feature type="compositionally biased region" description="Basic and acidic residues" evidence="10">
    <location>
        <begin position="710"/>
        <end position="729"/>
    </location>
</feature>
<dbReference type="Gene3D" id="1.10.150.20">
    <property type="entry name" value="5' to 3' exonuclease, C-terminal subdomain"/>
    <property type="match status" value="1"/>
</dbReference>
<keyword evidence="14" id="KW-1185">Reference proteome</keyword>
<feature type="region of interest" description="Disordered" evidence="10">
    <location>
        <begin position="341"/>
        <end position="420"/>
    </location>
</feature>
<dbReference type="InterPro" id="IPR006084">
    <property type="entry name" value="XPG/Rad2"/>
</dbReference>
<evidence type="ECO:0000256" key="3">
    <source>
        <dbReference type="ARBA" id="ARBA00022722"/>
    </source>
</evidence>
<dbReference type="Pfam" id="PF00752">
    <property type="entry name" value="XPG_N"/>
    <property type="match status" value="1"/>
</dbReference>
<organism evidence="13 14">
    <name type="scientific">Trametes cubensis</name>
    <dbReference type="NCBI Taxonomy" id="1111947"/>
    <lineage>
        <taxon>Eukaryota</taxon>
        <taxon>Fungi</taxon>
        <taxon>Dikarya</taxon>
        <taxon>Basidiomycota</taxon>
        <taxon>Agaricomycotina</taxon>
        <taxon>Agaricomycetes</taxon>
        <taxon>Polyporales</taxon>
        <taxon>Polyporaceae</taxon>
        <taxon>Trametes</taxon>
    </lineage>
</organism>
<protein>
    <recommendedName>
        <fullName evidence="12">XPG-I domain-containing protein</fullName>
    </recommendedName>
</protein>
<feature type="domain" description="XPG-I" evidence="12">
    <location>
        <begin position="117"/>
        <end position="189"/>
    </location>
</feature>
<feature type="compositionally biased region" description="Low complexity" evidence="10">
    <location>
        <begin position="1031"/>
        <end position="1045"/>
    </location>
</feature>
<evidence type="ECO:0000256" key="7">
    <source>
        <dbReference type="ARBA" id="ARBA00022842"/>
    </source>
</evidence>